<dbReference type="PANTHER" id="PTHR42470:SF1">
    <property type="entry name" value="VAST DOMAIN-CONTAINING PROTEIN"/>
    <property type="match status" value="1"/>
</dbReference>
<comment type="caution">
    <text evidence="3">The sequence shown here is derived from an EMBL/GenBank/DDBJ whole genome shotgun (WGS) entry which is preliminary data.</text>
</comment>
<dbReference type="InterPro" id="IPR057684">
    <property type="entry name" value="DUF7924"/>
</dbReference>
<organism evidence="3 4">
    <name type="scientific">Lasiosphaeria miniovina</name>
    <dbReference type="NCBI Taxonomy" id="1954250"/>
    <lineage>
        <taxon>Eukaryota</taxon>
        <taxon>Fungi</taxon>
        <taxon>Dikarya</taxon>
        <taxon>Ascomycota</taxon>
        <taxon>Pezizomycotina</taxon>
        <taxon>Sordariomycetes</taxon>
        <taxon>Sordariomycetidae</taxon>
        <taxon>Sordariales</taxon>
        <taxon>Lasiosphaeriaceae</taxon>
        <taxon>Lasiosphaeria</taxon>
    </lineage>
</organism>
<feature type="domain" description="DUF7924" evidence="2">
    <location>
        <begin position="2"/>
        <end position="100"/>
    </location>
</feature>
<dbReference type="EMBL" id="JAUIRO010000008">
    <property type="protein sequence ID" value="KAK0703059.1"/>
    <property type="molecule type" value="Genomic_DNA"/>
</dbReference>
<gene>
    <name evidence="3" type="ORF">B0T26DRAFT_729711</name>
</gene>
<feature type="compositionally biased region" description="Basic residues" evidence="1">
    <location>
        <begin position="131"/>
        <end position="140"/>
    </location>
</feature>
<dbReference type="RefSeq" id="XP_060289918.1">
    <property type="nucleotide sequence ID" value="XM_060442973.1"/>
</dbReference>
<dbReference type="Pfam" id="PF25545">
    <property type="entry name" value="DUF7924"/>
    <property type="match status" value="1"/>
</dbReference>
<proteinExistence type="predicted"/>
<feature type="compositionally biased region" description="Basic and acidic residues" evidence="1">
    <location>
        <begin position="109"/>
        <end position="118"/>
    </location>
</feature>
<evidence type="ECO:0000313" key="4">
    <source>
        <dbReference type="Proteomes" id="UP001172101"/>
    </source>
</evidence>
<dbReference type="Proteomes" id="UP001172101">
    <property type="component" value="Unassembled WGS sequence"/>
</dbReference>
<evidence type="ECO:0000313" key="3">
    <source>
        <dbReference type="EMBL" id="KAK0703059.1"/>
    </source>
</evidence>
<dbReference type="GeneID" id="85326243"/>
<feature type="region of interest" description="Disordered" evidence="1">
    <location>
        <begin position="109"/>
        <end position="140"/>
    </location>
</feature>
<sequence>MNQCLGSSTSCANIAERLNRQLRDCKSDEIRPINSATFSVAMNGTKARLYISWKHNDIDYYMRRVKSFLPQDPGHYIEFGKYVRNIIDWGKDKRLNEIRASLDKLLEEGRKRTSEAAKSRQPPSGSSATSSKKHKPSSST</sequence>
<evidence type="ECO:0000256" key="1">
    <source>
        <dbReference type="SAM" id="MobiDB-lite"/>
    </source>
</evidence>
<protein>
    <recommendedName>
        <fullName evidence="2">DUF7924 domain-containing protein</fullName>
    </recommendedName>
</protein>
<name>A0AA39ZT63_9PEZI</name>
<reference evidence="3" key="1">
    <citation type="submission" date="2023-06" db="EMBL/GenBank/DDBJ databases">
        <title>Genome-scale phylogeny and comparative genomics of the fungal order Sordariales.</title>
        <authorList>
            <consortium name="Lawrence Berkeley National Laboratory"/>
            <person name="Hensen N."/>
            <person name="Bonometti L."/>
            <person name="Westerberg I."/>
            <person name="Brannstrom I.O."/>
            <person name="Guillou S."/>
            <person name="Cros-Aarteil S."/>
            <person name="Calhoun S."/>
            <person name="Haridas S."/>
            <person name="Kuo A."/>
            <person name="Mondo S."/>
            <person name="Pangilinan J."/>
            <person name="Riley R."/>
            <person name="LaButti K."/>
            <person name="Andreopoulos B."/>
            <person name="Lipzen A."/>
            <person name="Chen C."/>
            <person name="Yanf M."/>
            <person name="Daum C."/>
            <person name="Ng V."/>
            <person name="Clum A."/>
            <person name="Steindorff A."/>
            <person name="Ohm R."/>
            <person name="Martin F."/>
            <person name="Silar P."/>
            <person name="Natvig D."/>
            <person name="Lalanne C."/>
            <person name="Gautier V."/>
            <person name="Ament-velasquez S.L."/>
            <person name="Kruys A."/>
            <person name="Hutchinson M.I."/>
            <person name="Powell A.J."/>
            <person name="Barry K."/>
            <person name="Miller A.N."/>
            <person name="Grigoriev I.V."/>
            <person name="Debuchy R."/>
            <person name="Gladieux P."/>
            <person name="Thoren M.H."/>
            <person name="Johannesson H."/>
        </authorList>
    </citation>
    <scope>NUCLEOTIDE SEQUENCE</scope>
    <source>
        <strain evidence="3">SMH2392-1A</strain>
    </source>
</reference>
<evidence type="ECO:0000259" key="2">
    <source>
        <dbReference type="Pfam" id="PF25545"/>
    </source>
</evidence>
<dbReference type="AlphaFoldDB" id="A0AA39ZT63"/>
<keyword evidence="4" id="KW-1185">Reference proteome</keyword>
<dbReference type="PANTHER" id="PTHR42470">
    <property type="entry name" value="VAST DOMAIN-CONTAINING PROTEIN"/>
    <property type="match status" value="1"/>
</dbReference>
<accession>A0AA39ZT63</accession>